<evidence type="ECO:0000313" key="4">
    <source>
        <dbReference type="Proteomes" id="UP000015354"/>
    </source>
</evidence>
<feature type="transmembrane region" description="Helical" evidence="2">
    <location>
        <begin position="141"/>
        <end position="168"/>
    </location>
</feature>
<proteinExistence type="predicted"/>
<keyword evidence="4" id="KW-1185">Reference proteome</keyword>
<organism evidence="3 4">
    <name type="scientific">Strigomonas culicis</name>
    <dbReference type="NCBI Taxonomy" id="28005"/>
    <lineage>
        <taxon>Eukaryota</taxon>
        <taxon>Discoba</taxon>
        <taxon>Euglenozoa</taxon>
        <taxon>Kinetoplastea</taxon>
        <taxon>Metakinetoplastina</taxon>
        <taxon>Trypanosomatida</taxon>
        <taxon>Trypanosomatidae</taxon>
        <taxon>Strigomonadinae</taxon>
        <taxon>Strigomonas</taxon>
    </lineage>
</organism>
<feature type="transmembrane region" description="Helical" evidence="2">
    <location>
        <begin position="37"/>
        <end position="59"/>
    </location>
</feature>
<dbReference type="AlphaFoldDB" id="S9UKZ6"/>
<dbReference type="EMBL" id="ATMH01012176">
    <property type="protein sequence ID" value="EPY15356.1"/>
    <property type="molecule type" value="Genomic_DNA"/>
</dbReference>
<reference evidence="3 4" key="1">
    <citation type="journal article" date="2013" name="PLoS ONE">
        <title>Predicting the Proteins of Angomonas deanei, Strigomonas culicis and Their Respective Endosymbionts Reveals New Aspects of the Trypanosomatidae Family.</title>
        <authorList>
            <person name="Motta M.C."/>
            <person name="Martins A.C."/>
            <person name="de Souza S.S."/>
            <person name="Catta-Preta C.M."/>
            <person name="Silva R."/>
            <person name="Klein C.C."/>
            <person name="de Almeida L.G."/>
            <person name="de Lima Cunha O."/>
            <person name="Ciapina L.P."/>
            <person name="Brocchi M."/>
            <person name="Colabardini A.C."/>
            <person name="de Araujo Lima B."/>
            <person name="Machado C.R."/>
            <person name="de Almeida Soares C.M."/>
            <person name="Probst C.M."/>
            <person name="de Menezes C.B."/>
            <person name="Thompson C.E."/>
            <person name="Bartholomeu D.C."/>
            <person name="Gradia D.F."/>
            <person name="Pavoni D.P."/>
            <person name="Grisard E.C."/>
            <person name="Fantinatti-Garboggini F."/>
            <person name="Marchini F.K."/>
            <person name="Rodrigues-Luiz G.F."/>
            <person name="Wagner G."/>
            <person name="Goldman G.H."/>
            <person name="Fietto J.L."/>
            <person name="Elias M.C."/>
            <person name="Goldman M.H."/>
            <person name="Sagot M.F."/>
            <person name="Pereira M."/>
            <person name="Stoco P.H."/>
            <person name="de Mendonca-Neto R.P."/>
            <person name="Teixeira S.M."/>
            <person name="Maciel T.E."/>
            <person name="de Oliveira Mendes T.A."/>
            <person name="Urmenyi T.P."/>
            <person name="de Souza W."/>
            <person name="Schenkman S."/>
            <person name="de Vasconcelos A.T."/>
        </authorList>
    </citation>
    <scope>NUCLEOTIDE SEQUENCE [LARGE SCALE GENOMIC DNA]</scope>
</reference>
<keyword evidence="2" id="KW-0812">Transmembrane</keyword>
<gene>
    <name evidence="3" type="ORF">STCU_12088</name>
</gene>
<feature type="transmembrane region" description="Helical" evidence="2">
    <location>
        <begin position="180"/>
        <end position="209"/>
    </location>
</feature>
<dbReference type="PANTHER" id="PTHR33297:SF4">
    <property type="entry name" value="AMASTIN"/>
    <property type="match status" value="1"/>
</dbReference>
<dbReference type="InterPro" id="IPR009944">
    <property type="entry name" value="Amastin"/>
</dbReference>
<evidence type="ECO:0000256" key="2">
    <source>
        <dbReference type="SAM" id="Phobius"/>
    </source>
</evidence>
<dbReference type="Pfam" id="PF07344">
    <property type="entry name" value="Amastin"/>
    <property type="match status" value="1"/>
</dbReference>
<evidence type="ECO:0000256" key="1">
    <source>
        <dbReference type="SAM" id="MobiDB-lite"/>
    </source>
</evidence>
<feature type="transmembrane region" description="Helical" evidence="2">
    <location>
        <begin position="114"/>
        <end position="135"/>
    </location>
</feature>
<dbReference type="PANTHER" id="PTHR33297">
    <property type="entry name" value="AMASTIN-LIKE SURFACE PROTEIN-LIKE PROTEIN-RELATED"/>
    <property type="match status" value="1"/>
</dbReference>
<dbReference type="Proteomes" id="UP000015354">
    <property type="component" value="Unassembled WGS sequence"/>
</dbReference>
<sequence length="213" mass="22943">MSNPNNEPVVGDENSNKNSEAEQVANTAAKGDEKPPLSMGVLVFTVLNVCGFVFCAAGISIGMMEKKGSTACYSIWGYKPKCLETWFRHIDWDEWGPGKVVCAKGNSLMEGAQTFSVMSIIGGLLTSATAFLELFHYAELAVVAAIMSFINMVAVLVVWSTMLAMYWANLCGQGVFADDYRIGAGLILFITAWCCQFVANATIVVTIALGHAK</sequence>
<keyword evidence="2" id="KW-0472">Membrane</keyword>
<comment type="caution">
    <text evidence="3">The sequence shown here is derived from an EMBL/GenBank/DDBJ whole genome shotgun (WGS) entry which is preliminary data.</text>
</comment>
<dbReference type="OrthoDB" id="277249at2759"/>
<evidence type="ECO:0000313" key="3">
    <source>
        <dbReference type="EMBL" id="EPY15356.1"/>
    </source>
</evidence>
<feature type="region of interest" description="Disordered" evidence="1">
    <location>
        <begin position="1"/>
        <end position="32"/>
    </location>
</feature>
<accession>S9UKZ6</accession>
<protein>
    <submittedName>
        <fullName evidence="3">Amastin-like surface protein-like protein</fullName>
    </submittedName>
</protein>
<name>S9UKZ6_9TRYP</name>
<keyword evidence="2" id="KW-1133">Transmembrane helix</keyword>